<dbReference type="AlphaFoldDB" id="A0A4P7W3D7"/>
<keyword evidence="3" id="KW-1185">Reference proteome</keyword>
<feature type="region of interest" description="Disordered" evidence="1">
    <location>
        <begin position="201"/>
        <end position="222"/>
    </location>
</feature>
<dbReference type="InterPro" id="IPR042278">
    <property type="entry name" value="Mfa-like_1_N"/>
</dbReference>
<evidence type="ECO:0000256" key="1">
    <source>
        <dbReference type="SAM" id="MobiDB-lite"/>
    </source>
</evidence>
<dbReference type="RefSeq" id="WP_136414825.1">
    <property type="nucleotide sequence ID" value="NZ_CP039396.1"/>
</dbReference>
<reference evidence="3" key="1">
    <citation type="submission" date="2019-02" db="EMBL/GenBank/DDBJ databases">
        <title>Isolation and identification of novel species under the genus Muribaculum.</title>
        <authorList>
            <person name="Miyake S."/>
            <person name="Ding Y."/>
            <person name="Low A."/>
            <person name="Soh M."/>
            <person name="Seedorf H."/>
        </authorList>
    </citation>
    <scope>NUCLEOTIDE SEQUENCE [LARGE SCALE GENOMIC DNA]</scope>
    <source>
        <strain evidence="3">H5</strain>
    </source>
</reference>
<dbReference type="Gene3D" id="2.60.40.2620">
    <property type="entry name" value="Fimbrillin-like"/>
    <property type="match status" value="1"/>
</dbReference>
<dbReference type="KEGG" id="ddb:E7747_06375"/>
<dbReference type="EMBL" id="CP039396">
    <property type="protein sequence ID" value="QCD41940.1"/>
    <property type="molecule type" value="Genomic_DNA"/>
</dbReference>
<protein>
    <submittedName>
        <fullName evidence="2">Fimbrillin family protein</fullName>
    </submittedName>
</protein>
<dbReference type="InterPro" id="IPR025049">
    <property type="entry name" value="Mfa-like_1"/>
</dbReference>
<sequence length="319" mass="35098">MKNKHFYLMAAMGISVLGFCSCSDNDAPGIDSSVSASNAIRFAANTELASRAGDITTNTLKDFYVYAYTRTDGVPELFMDNVTVSKSDNNTWTYSPIKYWPADQTVDFYAFAPAWVGESGPLKPVPYYNYPGDEDIVYAVSPDLTGNTDAPNAQVVFNFRHALSKVTVKMSSTNENLKVKVTNVVLTNIMSRGNFNFPKVSTSQTIPSETTTPGAVSENSIGKWTDQNTRTGYILHMSQDQGEIIELTSTPIDITLHGDGIGSQYMMPQPLVWRSNGSGNDTYITVMGQSMMQRPVTSFGLMKILLLKIFLRVVQTVMA</sequence>
<accession>A0A4P7W3D7</accession>
<evidence type="ECO:0000313" key="3">
    <source>
        <dbReference type="Proteomes" id="UP000297149"/>
    </source>
</evidence>
<organism evidence="2 3">
    <name type="scientific">Duncaniella dubosii</name>
    <dbReference type="NCBI Taxonomy" id="2518971"/>
    <lineage>
        <taxon>Bacteria</taxon>
        <taxon>Pseudomonadati</taxon>
        <taxon>Bacteroidota</taxon>
        <taxon>Bacteroidia</taxon>
        <taxon>Bacteroidales</taxon>
        <taxon>Muribaculaceae</taxon>
        <taxon>Duncaniella</taxon>
    </lineage>
</organism>
<dbReference type="CDD" id="cd13120">
    <property type="entry name" value="BF2867_like_N"/>
    <property type="match status" value="1"/>
</dbReference>
<evidence type="ECO:0000313" key="2">
    <source>
        <dbReference type="EMBL" id="QCD41940.1"/>
    </source>
</evidence>
<dbReference type="PROSITE" id="PS51257">
    <property type="entry name" value="PROKAR_LIPOPROTEIN"/>
    <property type="match status" value="1"/>
</dbReference>
<name>A0A4P7W3D7_9BACT</name>
<proteinExistence type="predicted"/>
<gene>
    <name evidence="2" type="ORF">E7747_06375</name>
</gene>
<dbReference type="Proteomes" id="UP000297149">
    <property type="component" value="Chromosome"/>
</dbReference>
<dbReference type="Pfam" id="PF13149">
    <property type="entry name" value="Mfa_like_1"/>
    <property type="match status" value="1"/>
</dbReference>